<dbReference type="Gene3D" id="1.10.10.2520">
    <property type="entry name" value="Cell wall hydrolase SleB, domain 1"/>
    <property type="match status" value="1"/>
</dbReference>
<dbReference type="InterPro" id="IPR042047">
    <property type="entry name" value="SleB_dom1"/>
</dbReference>
<dbReference type="Proteomes" id="UP000430272">
    <property type="component" value="Unassembled WGS sequence"/>
</dbReference>
<protein>
    <submittedName>
        <fullName evidence="3">Cell wall hydrolase</fullName>
    </submittedName>
</protein>
<feature type="domain" description="Cell wall hydrolase SleB" evidence="2">
    <location>
        <begin position="120"/>
        <end position="224"/>
    </location>
</feature>
<evidence type="ECO:0000313" key="3">
    <source>
        <dbReference type="EMBL" id="MXO54783.1"/>
    </source>
</evidence>
<sequence>MFKRSLTAGAGIAAAAILTFAGAQGSGAVAQESDSAPAIILPQTEVTDEIVPATAPVFVEKEVAQEIPAETAETEPALPSSDETPRASSLRELVAMTPTDGALSEELQCLAGAVYFESRGEPLDGQLAVAQVIINRAESGQFPESYCSVVHQRSQFSFVKNGRMPQPRTSSAAWTRAKAIARIAHRGLWDSAADDSLYFHAKYVRPSWSRKKVARATIDSHIFYR</sequence>
<proteinExistence type="predicted"/>
<organism evidence="3 4">
    <name type="scientific">Qipengyuania pelagi</name>
    <dbReference type="NCBI Taxonomy" id="994320"/>
    <lineage>
        <taxon>Bacteria</taxon>
        <taxon>Pseudomonadati</taxon>
        <taxon>Pseudomonadota</taxon>
        <taxon>Alphaproteobacteria</taxon>
        <taxon>Sphingomonadales</taxon>
        <taxon>Erythrobacteraceae</taxon>
        <taxon>Qipengyuania</taxon>
    </lineage>
</organism>
<dbReference type="GO" id="GO:0016787">
    <property type="term" value="F:hydrolase activity"/>
    <property type="evidence" value="ECO:0007669"/>
    <property type="project" value="UniProtKB-KW"/>
</dbReference>
<comment type="caution">
    <text evidence="3">The sequence shown here is derived from an EMBL/GenBank/DDBJ whole genome shotgun (WGS) entry which is preliminary data.</text>
</comment>
<feature type="chain" id="PRO_5032980118" evidence="1">
    <location>
        <begin position="24"/>
        <end position="225"/>
    </location>
</feature>
<keyword evidence="4" id="KW-1185">Reference proteome</keyword>
<evidence type="ECO:0000313" key="4">
    <source>
        <dbReference type="Proteomes" id="UP000430272"/>
    </source>
</evidence>
<keyword evidence="3" id="KW-0378">Hydrolase</keyword>
<evidence type="ECO:0000259" key="2">
    <source>
        <dbReference type="Pfam" id="PF07486"/>
    </source>
</evidence>
<gene>
    <name evidence="3" type="ORF">GRI47_12305</name>
</gene>
<reference evidence="3 4" key="1">
    <citation type="submission" date="2019-12" db="EMBL/GenBank/DDBJ databases">
        <title>Genomic-based taxomic classification of the family Erythrobacteraceae.</title>
        <authorList>
            <person name="Xu L."/>
        </authorList>
    </citation>
    <scope>NUCLEOTIDE SEQUENCE [LARGE SCALE GENOMIC DNA]</scope>
    <source>
        <strain evidence="3 4">JCM 17468</strain>
    </source>
</reference>
<dbReference type="AlphaFoldDB" id="A0A844YC15"/>
<feature type="signal peptide" evidence="1">
    <location>
        <begin position="1"/>
        <end position="23"/>
    </location>
</feature>
<dbReference type="EMBL" id="WTYD01000002">
    <property type="protein sequence ID" value="MXO54783.1"/>
    <property type="molecule type" value="Genomic_DNA"/>
</dbReference>
<evidence type="ECO:0000256" key="1">
    <source>
        <dbReference type="SAM" id="SignalP"/>
    </source>
</evidence>
<keyword evidence="1" id="KW-0732">Signal</keyword>
<name>A0A844YC15_9SPHN</name>
<accession>A0A844YC15</accession>
<dbReference type="InterPro" id="IPR011105">
    <property type="entry name" value="Cell_wall_hydrolase_SleB"/>
</dbReference>
<dbReference type="Pfam" id="PF07486">
    <property type="entry name" value="Hydrolase_2"/>
    <property type="match status" value="1"/>
</dbReference>
<dbReference type="OrthoDB" id="9785345at2"/>